<reference evidence="1" key="1">
    <citation type="submission" date="2014-11" db="EMBL/GenBank/DDBJ databases">
        <authorList>
            <person name="Amaro Gonzalez C."/>
        </authorList>
    </citation>
    <scope>NUCLEOTIDE SEQUENCE</scope>
</reference>
<reference evidence="1" key="2">
    <citation type="journal article" date="2015" name="Fish Shellfish Immunol.">
        <title>Early steps in the European eel (Anguilla anguilla)-Vibrio vulnificus interaction in the gills: Role of the RtxA13 toxin.</title>
        <authorList>
            <person name="Callol A."/>
            <person name="Pajuelo D."/>
            <person name="Ebbesson L."/>
            <person name="Teles M."/>
            <person name="MacKenzie S."/>
            <person name="Amaro C."/>
        </authorList>
    </citation>
    <scope>NUCLEOTIDE SEQUENCE</scope>
</reference>
<dbReference type="AlphaFoldDB" id="A0A0E9TR94"/>
<sequence>MKLPGFHFTFNYCILFEYSCKYSYQDCFMSR</sequence>
<name>A0A0E9TR94_ANGAN</name>
<evidence type="ECO:0000313" key="1">
    <source>
        <dbReference type="EMBL" id="JAH55977.1"/>
    </source>
</evidence>
<accession>A0A0E9TR94</accession>
<protein>
    <submittedName>
        <fullName evidence="1">Uncharacterized protein</fullName>
    </submittedName>
</protein>
<dbReference type="EMBL" id="GBXM01052600">
    <property type="protein sequence ID" value="JAH55977.1"/>
    <property type="molecule type" value="Transcribed_RNA"/>
</dbReference>
<proteinExistence type="predicted"/>
<organism evidence="1">
    <name type="scientific">Anguilla anguilla</name>
    <name type="common">European freshwater eel</name>
    <name type="synonym">Muraena anguilla</name>
    <dbReference type="NCBI Taxonomy" id="7936"/>
    <lineage>
        <taxon>Eukaryota</taxon>
        <taxon>Metazoa</taxon>
        <taxon>Chordata</taxon>
        <taxon>Craniata</taxon>
        <taxon>Vertebrata</taxon>
        <taxon>Euteleostomi</taxon>
        <taxon>Actinopterygii</taxon>
        <taxon>Neopterygii</taxon>
        <taxon>Teleostei</taxon>
        <taxon>Anguilliformes</taxon>
        <taxon>Anguillidae</taxon>
        <taxon>Anguilla</taxon>
    </lineage>
</organism>